<evidence type="ECO:0000313" key="10">
    <source>
        <dbReference type="Proteomes" id="UP000755585"/>
    </source>
</evidence>
<feature type="transmembrane region" description="Helical" evidence="7">
    <location>
        <begin position="174"/>
        <end position="198"/>
    </location>
</feature>
<dbReference type="Gene3D" id="1.10.3720.10">
    <property type="entry name" value="MetI-like"/>
    <property type="match status" value="1"/>
</dbReference>
<organism evidence="9 10">
    <name type="scientific">Kribbella aluminosa</name>
    <dbReference type="NCBI Taxonomy" id="416017"/>
    <lineage>
        <taxon>Bacteria</taxon>
        <taxon>Bacillati</taxon>
        <taxon>Actinomycetota</taxon>
        <taxon>Actinomycetes</taxon>
        <taxon>Propionibacteriales</taxon>
        <taxon>Kribbellaceae</taxon>
        <taxon>Kribbella</taxon>
    </lineage>
</organism>
<reference evidence="9 10" key="1">
    <citation type="submission" date="2021-03" db="EMBL/GenBank/DDBJ databases">
        <title>Sequencing the genomes of 1000 actinobacteria strains.</title>
        <authorList>
            <person name="Klenk H.-P."/>
        </authorList>
    </citation>
    <scope>NUCLEOTIDE SEQUENCE [LARGE SCALE GENOMIC DNA]</scope>
    <source>
        <strain evidence="9 10">DSM 18824</strain>
    </source>
</reference>
<feature type="transmembrane region" description="Helical" evidence="7">
    <location>
        <begin position="123"/>
        <end position="140"/>
    </location>
</feature>
<feature type="transmembrane region" description="Helical" evidence="7">
    <location>
        <begin position="219"/>
        <end position="241"/>
    </location>
</feature>
<comment type="caution">
    <text evidence="9">The sequence shown here is derived from an EMBL/GenBank/DDBJ whole genome shotgun (WGS) entry which is preliminary data.</text>
</comment>
<dbReference type="Pfam" id="PF00528">
    <property type="entry name" value="BPD_transp_1"/>
    <property type="match status" value="1"/>
</dbReference>
<evidence type="ECO:0000256" key="5">
    <source>
        <dbReference type="ARBA" id="ARBA00022989"/>
    </source>
</evidence>
<sequence length="312" mass="33608">MTVLRESVPLTAAPTRSRRRTRSGGVFAWALLLPTVVATAIISLYPLADTLWLSFHDTVLSGKQNGFVGLANFSRLLSDAYFRGAWGQTITFTVASTALETLFGLAFALVLHQKFPLRGLVRALVLIPWAIPTVAASKMFQRLFDGQVGVVNYVLERVGLIDSYVNFLGEGSTALATIVAADVWKTTPFMAILILAALQTIPDELRESAIVDGAGAFRRLTSIVLPMIAPAMLVAALIRALDAFRIFDLPYTLTGGGPAGSTETLSTYAYKQVFSGLQIGYGSAAITVTFITEVLIAGIFVAFLVRQSRRLG</sequence>
<dbReference type="PANTHER" id="PTHR43005">
    <property type="entry name" value="BLR7065 PROTEIN"/>
    <property type="match status" value="1"/>
</dbReference>
<keyword evidence="2 7" id="KW-0813">Transport</keyword>
<dbReference type="PROSITE" id="PS50928">
    <property type="entry name" value="ABC_TM1"/>
    <property type="match status" value="1"/>
</dbReference>
<feature type="transmembrane region" description="Helical" evidence="7">
    <location>
        <begin position="85"/>
        <end position="111"/>
    </location>
</feature>
<evidence type="ECO:0000256" key="7">
    <source>
        <dbReference type="RuleBase" id="RU363032"/>
    </source>
</evidence>
<evidence type="ECO:0000259" key="8">
    <source>
        <dbReference type="PROSITE" id="PS50928"/>
    </source>
</evidence>
<evidence type="ECO:0000313" key="9">
    <source>
        <dbReference type="EMBL" id="MBP2351673.1"/>
    </source>
</evidence>
<dbReference type="Proteomes" id="UP000755585">
    <property type="component" value="Unassembled WGS sequence"/>
</dbReference>
<dbReference type="CDD" id="cd06261">
    <property type="entry name" value="TM_PBP2"/>
    <property type="match status" value="1"/>
</dbReference>
<keyword evidence="10" id="KW-1185">Reference proteome</keyword>
<keyword evidence="6 7" id="KW-0472">Membrane</keyword>
<proteinExistence type="inferred from homology"/>
<dbReference type="RefSeq" id="WP_209694550.1">
    <property type="nucleotide sequence ID" value="NZ_BAAAVU010000013.1"/>
</dbReference>
<gene>
    <name evidence="9" type="ORF">JOF29_002756</name>
</gene>
<keyword evidence="3" id="KW-1003">Cell membrane</keyword>
<evidence type="ECO:0000256" key="6">
    <source>
        <dbReference type="ARBA" id="ARBA00023136"/>
    </source>
</evidence>
<feature type="domain" description="ABC transmembrane type-1" evidence="8">
    <location>
        <begin position="86"/>
        <end position="300"/>
    </location>
</feature>
<keyword evidence="4 7" id="KW-0812">Transmembrane</keyword>
<evidence type="ECO:0000256" key="1">
    <source>
        <dbReference type="ARBA" id="ARBA00004651"/>
    </source>
</evidence>
<dbReference type="InterPro" id="IPR035906">
    <property type="entry name" value="MetI-like_sf"/>
</dbReference>
<dbReference type="InterPro" id="IPR000515">
    <property type="entry name" value="MetI-like"/>
</dbReference>
<feature type="transmembrane region" description="Helical" evidence="7">
    <location>
        <begin position="26"/>
        <end position="48"/>
    </location>
</feature>
<protein>
    <submittedName>
        <fullName evidence="9">Multiple sugar transport system permease protein</fullName>
    </submittedName>
</protein>
<evidence type="ECO:0000256" key="4">
    <source>
        <dbReference type="ARBA" id="ARBA00022692"/>
    </source>
</evidence>
<dbReference type="PANTHER" id="PTHR43005:SF1">
    <property type="entry name" value="SPERMIDINE_PUTRESCINE TRANSPORT SYSTEM PERMEASE PROTEIN"/>
    <property type="match status" value="1"/>
</dbReference>
<feature type="transmembrane region" description="Helical" evidence="7">
    <location>
        <begin position="279"/>
        <end position="305"/>
    </location>
</feature>
<comment type="similarity">
    <text evidence="7">Belongs to the binding-protein-dependent transport system permease family.</text>
</comment>
<evidence type="ECO:0000256" key="2">
    <source>
        <dbReference type="ARBA" id="ARBA00022448"/>
    </source>
</evidence>
<evidence type="ECO:0000256" key="3">
    <source>
        <dbReference type="ARBA" id="ARBA00022475"/>
    </source>
</evidence>
<dbReference type="EMBL" id="JAGINT010000001">
    <property type="protein sequence ID" value="MBP2351673.1"/>
    <property type="molecule type" value="Genomic_DNA"/>
</dbReference>
<name>A0ABS4UJ78_9ACTN</name>
<accession>A0ABS4UJ78</accession>
<keyword evidence="9" id="KW-0762">Sugar transport</keyword>
<keyword evidence="5 7" id="KW-1133">Transmembrane helix</keyword>
<comment type="subcellular location">
    <subcellularLocation>
        <location evidence="1 7">Cell membrane</location>
        <topology evidence="1 7">Multi-pass membrane protein</topology>
    </subcellularLocation>
</comment>
<dbReference type="SUPFAM" id="SSF161098">
    <property type="entry name" value="MetI-like"/>
    <property type="match status" value="1"/>
</dbReference>